<keyword evidence="1" id="KW-0812">Transmembrane</keyword>
<feature type="transmembrane region" description="Helical" evidence="1">
    <location>
        <begin position="172"/>
        <end position="190"/>
    </location>
</feature>
<organism evidence="2 3">
    <name type="scientific">Mucilaginibacter myungsuensis</name>
    <dbReference type="NCBI Taxonomy" id="649104"/>
    <lineage>
        <taxon>Bacteria</taxon>
        <taxon>Pseudomonadati</taxon>
        <taxon>Bacteroidota</taxon>
        <taxon>Sphingobacteriia</taxon>
        <taxon>Sphingobacteriales</taxon>
        <taxon>Sphingobacteriaceae</taxon>
        <taxon>Mucilaginibacter</taxon>
    </lineage>
</organism>
<dbReference type="RefSeq" id="WP_194111218.1">
    <property type="nucleotide sequence ID" value="NZ_JADFFL010000003.1"/>
</dbReference>
<comment type="caution">
    <text evidence="2">The sequence shown here is derived from an EMBL/GenBank/DDBJ whole genome shotgun (WGS) entry which is preliminary data.</text>
</comment>
<dbReference type="AlphaFoldDB" id="A0A929KUW5"/>
<dbReference type="Proteomes" id="UP000622475">
    <property type="component" value="Unassembled WGS sequence"/>
</dbReference>
<keyword evidence="1" id="KW-1133">Transmembrane helix</keyword>
<name>A0A929KUW5_9SPHI</name>
<evidence type="ECO:0000313" key="2">
    <source>
        <dbReference type="EMBL" id="MBE9662021.1"/>
    </source>
</evidence>
<evidence type="ECO:0000256" key="1">
    <source>
        <dbReference type="SAM" id="Phobius"/>
    </source>
</evidence>
<protein>
    <submittedName>
        <fullName evidence="2">Uncharacterized protein</fullName>
    </submittedName>
</protein>
<evidence type="ECO:0000313" key="3">
    <source>
        <dbReference type="Proteomes" id="UP000622475"/>
    </source>
</evidence>
<keyword evidence="1" id="KW-0472">Membrane</keyword>
<dbReference type="EMBL" id="JADFFL010000003">
    <property type="protein sequence ID" value="MBE9662021.1"/>
    <property type="molecule type" value="Genomic_DNA"/>
</dbReference>
<proteinExistence type="predicted"/>
<accession>A0A929KUW5</accession>
<gene>
    <name evidence="2" type="ORF">IRJ16_08990</name>
</gene>
<keyword evidence="3" id="KW-1185">Reference proteome</keyword>
<sequence length="241" mass="27296">MEVTRYTPEEILQILNDQYHCQAVFDPEVDEGDDLTFATTIQEWRDTCDLIDPKSLAKVEHRSFQLATPVQELEIILSTETTTLLGFCRYISDHAVKLTVSPVMSLGTPCMSAAIFKTLTANLKERGVDVQHIRPSSKLAPIFNKHGGILLTEVSKFAPGAFTKFEYEQNRISRTGGNFILLFLLSIIVVPFVWHFHWMLLLPLGIGILLWYIGSKFPPAKEVIGGYYTLRELVMAMQARM</sequence>
<reference evidence="2" key="1">
    <citation type="submission" date="2020-10" db="EMBL/GenBank/DDBJ databases">
        <title>Mucilaginibacter mali sp. nov., isolated from rhizosphere soil of apple orchard.</title>
        <authorList>
            <person name="Lee J.-S."/>
            <person name="Kim H.S."/>
            <person name="Kim J.-S."/>
        </authorList>
    </citation>
    <scope>NUCLEOTIDE SEQUENCE</scope>
    <source>
        <strain evidence="2">KCTC 22746</strain>
    </source>
</reference>